<dbReference type="Pfam" id="PF08448">
    <property type="entry name" value="PAS_4"/>
    <property type="match status" value="1"/>
</dbReference>
<dbReference type="CDD" id="cd16922">
    <property type="entry name" value="HATPase_EvgS-ArcB-TorS-like"/>
    <property type="match status" value="1"/>
</dbReference>
<keyword evidence="12" id="KW-1185">Reference proteome</keyword>
<dbReference type="SUPFAM" id="SSF47384">
    <property type="entry name" value="Homodimeric domain of signal transducing histidine kinase"/>
    <property type="match status" value="1"/>
</dbReference>
<dbReference type="PROSITE" id="PS50113">
    <property type="entry name" value="PAC"/>
    <property type="match status" value="1"/>
</dbReference>
<dbReference type="Pfam" id="PF02518">
    <property type="entry name" value="HATPase_c"/>
    <property type="match status" value="1"/>
</dbReference>
<evidence type="ECO:0000256" key="4">
    <source>
        <dbReference type="ARBA" id="ARBA00022553"/>
    </source>
</evidence>
<dbReference type="SUPFAM" id="SSF55874">
    <property type="entry name" value="ATPase domain of HSP90 chaperone/DNA topoisomerase II/histidine kinase"/>
    <property type="match status" value="1"/>
</dbReference>
<dbReference type="Gene3D" id="3.30.450.20">
    <property type="entry name" value="PAS domain"/>
    <property type="match status" value="1"/>
</dbReference>
<comment type="subcellular location">
    <subcellularLocation>
        <location evidence="2">Cell membrane</location>
    </subcellularLocation>
</comment>
<dbReference type="PROSITE" id="PS50109">
    <property type="entry name" value="HIS_KIN"/>
    <property type="match status" value="1"/>
</dbReference>
<feature type="domain" description="PAC" evidence="10">
    <location>
        <begin position="94"/>
        <end position="145"/>
    </location>
</feature>
<dbReference type="Proteomes" id="UP001500221">
    <property type="component" value="Unassembled WGS sequence"/>
</dbReference>
<dbReference type="Pfam" id="PF00512">
    <property type="entry name" value="HisKA"/>
    <property type="match status" value="1"/>
</dbReference>
<dbReference type="SUPFAM" id="SSF55785">
    <property type="entry name" value="PYP-like sensor domain (PAS domain)"/>
    <property type="match status" value="1"/>
</dbReference>
<evidence type="ECO:0000259" key="9">
    <source>
        <dbReference type="PROSITE" id="PS50112"/>
    </source>
</evidence>
<dbReference type="InterPro" id="IPR035965">
    <property type="entry name" value="PAS-like_dom_sf"/>
</dbReference>
<dbReference type="PANTHER" id="PTHR43047">
    <property type="entry name" value="TWO-COMPONENT HISTIDINE PROTEIN KINASE"/>
    <property type="match status" value="1"/>
</dbReference>
<dbReference type="InterPro" id="IPR005467">
    <property type="entry name" value="His_kinase_dom"/>
</dbReference>
<dbReference type="SMART" id="SM00387">
    <property type="entry name" value="HATPase_c"/>
    <property type="match status" value="1"/>
</dbReference>
<evidence type="ECO:0000313" key="12">
    <source>
        <dbReference type="Proteomes" id="UP001500221"/>
    </source>
</evidence>
<dbReference type="PANTHER" id="PTHR43047:SF64">
    <property type="entry name" value="HISTIDINE KINASE CONTAINING CHEY-HOMOLOGOUS RECEIVER DOMAIN AND PAS DOMAIN-RELATED"/>
    <property type="match status" value="1"/>
</dbReference>
<dbReference type="InterPro" id="IPR003661">
    <property type="entry name" value="HisK_dim/P_dom"/>
</dbReference>
<dbReference type="SMART" id="SM00388">
    <property type="entry name" value="HisKA"/>
    <property type="match status" value="1"/>
</dbReference>
<evidence type="ECO:0000259" key="10">
    <source>
        <dbReference type="PROSITE" id="PS50113"/>
    </source>
</evidence>
<organism evidence="11 12">
    <name type="scientific">Nocardioides marinquilinus</name>
    <dbReference type="NCBI Taxonomy" id="1210400"/>
    <lineage>
        <taxon>Bacteria</taxon>
        <taxon>Bacillati</taxon>
        <taxon>Actinomycetota</taxon>
        <taxon>Actinomycetes</taxon>
        <taxon>Propionibacteriales</taxon>
        <taxon>Nocardioidaceae</taxon>
        <taxon>Nocardioides</taxon>
    </lineage>
</organism>
<dbReference type="EC" id="2.7.13.3" evidence="3"/>
<dbReference type="InterPro" id="IPR013656">
    <property type="entry name" value="PAS_4"/>
</dbReference>
<dbReference type="InterPro" id="IPR000014">
    <property type="entry name" value="PAS"/>
</dbReference>
<evidence type="ECO:0000259" key="8">
    <source>
        <dbReference type="PROSITE" id="PS50109"/>
    </source>
</evidence>
<evidence type="ECO:0000313" key="11">
    <source>
        <dbReference type="EMBL" id="GAA5144445.1"/>
    </source>
</evidence>
<comment type="caution">
    <text evidence="11">The sequence shown here is derived from an EMBL/GenBank/DDBJ whole genome shotgun (WGS) entry which is preliminary data.</text>
</comment>
<evidence type="ECO:0000256" key="5">
    <source>
        <dbReference type="ARBA" id="ARBA00022679"/>
    </source>
</evidence>
<keyword evidence="7" id="KW-0902">Two-component regulatory system</keyword>
<evidence type="ECO:0000256" key="1">
    <source>
        <dbReference type="ARBA" id="ARBA00000085"/>
    </source>
</evidence>
<proteinExistence type="predicted"/>
<name>A0ABP9PCP5_9ACTN</name>
<evidence type="ECO:0000256" key="2">
    <source>
        <dbReference type="ARBA" id="ARBA00004236"/>
    </source>
</evidence>
<dbReference type="EMBL" id="BAABKG010000002">
    <property type="protein sequence ID" value="GAA5144445.1"/>
    <property type="molecule type" value="Genomic_DNA"/>
</dbReference>
<dbReference type="Gene3D" id="1.10.287.130">
    <property type="match status" value="1"/>
</dbReference>
<sequence>MSAVTSPHPGAADTARALRLATAKLRSLFDFHPDGVFTLDLEGRFTSVNAQGLAQSGGYREDELLGTSFQDLLGEDGRAVATGNFVALLQREARTFDIHFIRRDGSIGELEIIGLPIIVDDELTEILGIAEDITERKRFQRALAEARSAAESANDAKSMFLATMSHEIRTPLTSVLAAAELLETTELDDEQRQLVHVMGRSGERLLRLVNEILDFSRVEAGRADLVAIPFRLAPIVDPETIFLGTGAVEKGLACTSTLDATLPEQLVGDPERIAQVIGNLVGNAAKFTHEGSIAVRTSRGGLGVRFEVTDTGIGLPDGRHHHVFEAFQQGDSSITRQFGGTGLGLAISRQLVHLMGGTIEVDSTPGRGSTFTVELPLRAVTTP</sequence>
<protein>
    <recommendedName>
        <fullName evidence="3">histidine kinase</fullName>
        <ecNumber evidence="3">2.7.13.3</ecNumber>
    </recommendedName>
</protein>
<evidence type="ECO:0000256" key="7">
    <source>
        <dbReference type="ARBA" id="ARBA00023012"/>
    </source>
</evidence>
<dbReference type="CDD" id="cd00130">
    <property type="entry name" value="PAS"/>
    <property type="match status" value="1"/>
</dbReference>
<keyword evidence="6" id="KW-0418">Kinase</keyword>
<keyword evidence="5" id="KW-0808">Transferase</keyword>
<dbReference type="NCBIfam" id="TIGR00229">
    <property type="entry name" value="sensory_box"/>
    <property type="match status" value="1"/>
</dbReference>
<feature type="domain" description="Histidine kinase" evidence="8">
    <location>
        <begin position="163"/>
        <end position="379"/>
    </location>
</feature>
<evidence type="ECO:0000256" key="6">
    <source>
        <dbReference type="ARBA" id="ARBA00022777"/>
    </source>
</evidence>
<gene>
    <name evidence="11" type="ORF">GCM10023340_12170</name>
</gene>
<dbReference type="SMART" id="SM00091">
    <property type="entry name" value="PAS"/>
    <property type="match status" value="1"/>
</dbReference>
<dbReference type="Gene3D" id="3.30.565.10">
    <property type="entry name" value="Histidine kinase-like ATPase, C-terminal domain"/>
    <property type="match status" value="1"/>
</dbReference>
<accession>A0ABP9PCP5</accession>
<dbReference type="InterPro" id="IPR001610">
    <property type="entry name" value="PAC"/>
</dbReference>
<dbReference type="InterPro" id="IPR000700">
    <property type="entry name" value="PAS-assoc_C"/>
</dbReference>
<evidence type="ECO:0000256" key="3">
    <source>
        <dbReference type="ARBA" id="ARBA00012438"/>
    </source>
</evidence>
<reference evidence="12" key="1">
    <citation type="journal article" date="2019" name="Int. J. Syst. Evol. Microbiol.">
        <title>The Global Catalogue of Microorganisms (GCM) 10K type strain sequencing project: providing services to taxonomists for standard genome sequencing and annotation.</title>
        <authorList>
            <consortium name="The Broad Institute Genomics Platform"/>
            <consortium name="The Broad Institute Genome Sequencing Center for Infectious Disease"/>
            <person name="Wu L."/>
            <person name="Ma J."/>
        </authorList>
    </citation>
    <scope>NUCLEOTIDE SEQUENCE [LARGE SCALE GENOMIC DNA]</scope>
    <source>
        <strain evidence="12">JCM 18459</strain>
    </source>
</reference>
<dbReference type="InterPro" id="IPR003594">
    <property type="entry name" value="HATPase_dom"/>
</dbReference>
<dbReference type="CDD" id="cd00082">
    <property type="entry name" value="HisKA"/>
    <property type="match status" value="1"/>
</dbReference>
<dbReference type="PRINTS" id="PR00344">
    <property type="entry name" value="BCTRLSENSOR"/>
</dbReference>
<dbReference type="SMART" id="SM00086">
    <property type="entry name" value="PAC"/>
    <property type="match status" value="1"/>
</dbReference>
<keyword evidence="4" id="KW-0597">Phosphoprotein</keyword>
<dbReference type="InterPro" id="IPR036890">
    <property type="entry name" value="HATPase_C_sf"/>
</dbReference>
<dbReference type="InterPro" id="IPR004358">
    <property type="entry name" value="Sig_transdc_His_kin-like_C"/>
</dbReference>
<feature type="domain" description="PAS" evidence="9">
    <location>
        <begin position="21"/>
        <end position="92"/>
    </location>
</feature>
<dbReference type="PROSITE" id="PS50112">
    <property type="entry name" value="PAS"/>
    <property type="match status" value="1"/>
</dbReference>
<comment type="catalytic activity">
    <reaction evidence="1">
        <text>ATP + protein L-histidine = ADP + protein N-phospho-L-histidine.</text>
        <dbReference type="EC" id="2.7.13.3"/>
    </reaction>
</comment>
<dbReference type="InterPro" id="IPR036097">
    <property type="entry name" value="HisK_dim/P_sf"/>
</dbReference>